<reference evidence="3 4" key="1">
    <citation type="submission" date="2016-10" db="EMBL/GenBank/DDBJ databases">
        <authorList>
            <person name="de Groot N.N."/>
        </authorList>
    </citation>
    <scope>NUCLEOTIDE SEQUENCE [LARGE SCALE GENOMIC DNA]</scope>
    <source>
        <strain evidence="3 4">DSM 24677</strain>
    </source>
</reference>
<dbReference type="SUPFAM" id="SSF53955">
    <property type="entry name" value="Lysozyme-like"/>
    <property type="match status" value="1"/>
</dbReference>
<feature type="signal peptide" evidence="1">
    <location>
        <begin position="1"/>
        <end position="20"/>
    </location>
</feature>
<organism evidence="3 4">
    <name type="scientific">Lentibacter algarum</name>
    <dbReference type="NCBI Taxonomy" id="576131"/>
    <lineage>
        <taxon>Bacteria</taxon>
        <taxon>Pseudomonadati</taxon>
        <taxon>Pseudomonadota</taxon>
        <taxon>Alphaproteobacteria</taxon>
        <taxon>Rhodobacterales</taxon>
        <taxon>Roseobacteraceae</taxon>
        <taxon>Lentibacter</taxon>
    </lineage>
</organism>
<evidence type="ECO:0000313" key="3">
    <source>
        <dbReference type="EMBL" id="SDY50491.1"/>
    </source>
</evidence>
<dbReference type="PANTHER" id="PTHR30163">
    <property type="entry name" value="MEMBRANE-BOUND LYTIC MUREIN TRANSGLYCOSYLASE B"/>
    <property type="match status" value="1"/>
</dbReference>
<keyword evidence="1" id="KW-0732">Signal</keyword>
<dbReference type="RefSeq" id="WP_089890399.1">
    <property type="nucleotide sequence ID" value="NZ_CALJFH010000012.1"/>
</dbReference>
<dbReference type="InterPro" id="IPR031304">
    <property type="entry name" value="SLT_2"/>
</dbReference>
<proteinExistence type="predicted"/>
<dbReference type="AlphaFoldDB" id="A0A1H3KE76"/>
<dbReference type="CDD" id="cd13399">
    <property type="entry name" value="Slt35-like"/>
    <property type="match status" value="1"/>
</dbReference>
<evidence type="ECO:0000313" key="4">
    <source>
        <dbReference type="Proteomes" id="UP000199026"/>
    </source>
</evidence>
<dbReference type="GO" id="GO:0008933">
    <property type="term" value="F:peptidoglycan lytic transglycosylase activity"/>
    <property type="evidence" value="ECO:0007669"/>
    <property type="project" value="TreeGrafter"/>
</dbReference>
<dbReference type="GO" id="GO:0009253">
    <property type="term" value="P:peptidoglycan catabolic process"/>
    <property type="evidence" value="ECO:0007669"/>
    <property type="project" value="TreeGrafter"/>
</dbReference>
<dbReference type="Pfam" id="PF13406">
    <property type="entry name" value="SLT_2"/>
    <property type="match status" value="1"/>
</dbReference>
<dbReference type="PANTHER" id="PTHR30163:SF8">
    <property type="entry name" value="LYTIC MUREIN TRANSGLYCOSYLASE"/>
    <property type="match status" value="1"/>
</dbReference>
<dbReference type="EMBL" id="FNPR01000002">
    <property type="protein sequence ID" value="SDY50491.1"/>
    <property type="molecule type" value="Genomic_DNA"/>
</dbReference>
<dbReference type="Gene3D" id="1.10.8.350">
    <property type="entry name" value="Bacterial muramidase"/>
    <property type="match status" value="1"/>
</dbReference>
<dbReference type="OrthoDB" id="9808544at2"/>
<dbReference type="GeneID" id="78124568"/>
<dbReference type="STRING" id="576131.SAMN05444486_102497"/>
<sequence length="264" mass="28390">MRMLSLSVTLAFGLSSAAAAAPCGNTSSGFNTWKADFAKTAQKAGVKQRGLQALAATTYSSATISADRNQKSFKYSLSKFMQVRGADTIIAQGRKRKAQNSNFYTNLERRYGVPAGVIIAIHGMETAFGGFMGDTKVVSAIVTLTFDCRRSEFFEPHAIGALKLVDQGSISPETKGAKHGELGHTQFLPGNAMNYGVDGNGDGRVDFYNQADALASTANFLQQKGWQSGKGYQEGEPNYPVLKQWNAATVYQQSLAIMGKRIDG</sequence>
<dbReference type="InterPro" id="IPR023346">
    <property type="entry name" value="Lysozyme-like_dom_sf"/>
</dbReference>
<dbReference type="Proteomes" id="UP000199026">
    <property type="component" value="Unassembled WGS sequence"/>
</dbReference>
<protein>
    <submittedName>
        <fullName evidence="3">Lytic murein transglycosylase</fullName>
    </submittedName>
</protein>
<gene>
    <name evidence="3" type="ORF">SAMN05444486_102497</name>
</gene>
<accession>A0A1H3KE76</accession>
<keyword evidence="4" id="KW-1185">Reference proteome</keyword>
<name>A0A1H3KE76_9RHOB</name>
<evidence type="ECO:0000259" key="2">
    <source>
        <dbReference type="Pfam" id="PF13406"/>
    </source>
</evidence>
<feature type="chain" id="PRO_5011702239" evidence="1">
    <location>
        <begin position="21"/>
        <end position="264"/>
    </location>
</feature>
<feature type="domain" description="Transglycosylase SLT" evidence="2">
    <location>
        <begin position="30"/>
        <end position="232"/>
    </location>
</feature>
<dbReference type="InterPro" id="IPR043426">
    <property type="entry name" value="MltB-like"/>
</dbReference>
<evidence type="ECO:0000256" key="1">
    <source>
        <dbReference type="SAM" id="SignalP"/>
    </source>
</evidence>